<evidence type="ECO:0000256" key="1">
    <source>
        <dbReference type="SAM" id="MobiDB-lite"/>
    </source>
</evidence>
<dbReference type="OrthoDB" id="9800666at2"/>
<evidence type="ECO:0000256" key="2">
    <source>
        <dbReference type="SAM" id="SignalP"/>
    </source>
</evidence>
<dbReference type="PANTHER" id="PTHR39335">
    <property type="entry name" value="BLL4220 PROTEIN"/>
    <property type="match status" value="1"/>
</dbReference>
<reference evidence="3 4" key="1">
    <citation type="submission" date="2019-07" db="EMBL/GenBank/DDBJ databases">
        <title>Genome sequencing of lignin-degrading bacterial isolates.</title>
        <authorList>
            <person name="Gladden J."/>
        </authorList>
    </citation>
    <scope>NUCLEOTIDE SEQUENCE [LARGE SCALE GENOMIC DNA]</scope>
    <source>
        <strain evidence="3 4">J19</strain>
    </source>
</reference>
<dbReference type="InterPro" id="IPR005297">
    <property type="entry name" value="Lipoprotein_repeat"/>
</dbReference>
<dbReference type="AlphaFoldDB" id="A0A562D6A0"/>
<comment type="caution">
    <text evidence="3">The sequence shown here is derived from an EMBL/GenBank/DDBJ whole genome shotgun (WGS) entry which is preliminary data.</text>
</comment>
<dbReference type="EMBL" id="VLJS01000094">
    <property type="protein sequence ID" value="TWH05128.1"/>
    <property type="molecule type" value="Genomic_DNA"/>
</dbReference>
<keyword evidence="4" id="KW-1185">Reference proteome</keyword>
<keyword evidence="2" id="KW-0732">Signal</keyword>
<dbReference type="PANTHER" id="PTHR39335:SF1">
    <property type="entry name" value="BLL4220 PROTEIN"/>
    <property type="match status" value="1"/>
</dbReference>
<feature type="chain" id="PRO_5021891123" evidence="2">
    <location>
        <begin position="22"/>
        <end position="174"/>
    </location>
</feature>
<dbReference type="Proteomes" id="UP000321583">
    <property type="component" value="Unassembled WGS sequence"/>
</dbReference>
<sequence length="174" mass="17849">MRMPVSPGPWAIGLLAAISLAACGYQAAAPEENGANTTGERGAGAALERDPAPDASPSPEGSGRVVQLAIEQEPAPHLVDASGASLYYLEGNVDGTKCDQACEGVWPPVLGQGQLQATDGAGAGTTVGSLQRADGVQVTWRGQPLYRYAGDQGAQRSAGDGVVDEWGHWQLARP</sequence>
<protein>
    <submittedName>
        <fullName evidence="3">Putative lipoprotein with Yx(FWY)xxD motif</fullName>
    </submittedName>
</protein>
<evidence type="ECO:0000313" key="3">
    <source>
        <dbReference type="EMBL" id="TWH05128.1"/>
    </source>
</evidence>
<feature type="region of interest" description="Disordered" evidence="1">
    <location>
        <begin position="31"/>
        <end position="63"/>
    </location>
</feature>
<gene>
    <name evidence="3" type="ORF">L613_006200000060</name>
</gene>
<organism evidence="3 4">
    <name type="scientific">Pseudoxanthomonas taiwanensis J19</name>
    <dbReference type="NCBI Taxonomy" id="935569"/>
    <lineage>
        <taxon>Bacteria</taxon>
        <taxon>Pseudomonadati</taxon>
        <taxon>Pseudomonadota</taxon>
        <taxon>Gammaproteobacteria</taxon>
        <taxon>Lysobacterales</taxon>
        <taxon>Lysobacteraceae</taxon>
        <taxon>Pseudoxanthomonas</taxon>
    </lineage>
</organism>
<keyword evidence="3" id="KW-0449">Lipoprotein</keyword>
<dbReference type="PROSITE" id="PS51257">
    <property type="entry name" value="PROKAR_LIPOPROTEIN"/>
    <property type="match status" value="1"/>
</dbReference>
<dbReference type="Pfam" id="PF03640">
    <property type="entry name" value="Lipoprotein_15"/>
    <property type="match status" value="1"/>
</dbReference>
<evidence type="ECO:0000313" key="4">
    <source>
        <dbReference type="Proteomes" id="UP000321583"/>
    </source>
</evidence>
<feature type="signal peptide" evidence="2">
    <location>
        <begin position="1"/>
        <end position="21"/>
    </location>
</feature>
<dbReference type="GO" id="GO:0043448">
    <property type="term" value="P:alkane catabolic process"/>
    <property type="evidence" value="ECO:0007669"/>
    <property type="project" value="TreeGrafter"/>
</dbReference>
<proteinExistence type="predicted"/>
<name>A0A562D6A0_9GAMM</name>
<accession>A0A562D6A0</accession>